<evidence type="ECO:0000256" key="11">
    <source>
        <dbReference type="ARBA" id="ARBA00075328"/>
    </source>
</evidence>
<dbReference type="InterPro" id="IPR035985">
    <property type="entry name" value="Ubiquitin-activating_enz"/>
</dbReference>
<feature type="domain" description="THIF-type NAD/FAD binding fold" evidence="14">
    <location>
        <begin position="104"/>
        <end position="338"/>
    </location>
</feature>
<evidence type="ECO:0000256" key="12">
    <source>
        <dbReference type="ARBA" id="ARBA00078531"/>
    </source>
</evidence>
<evidence type="ECO:0000313" key="16">
    <source>
        <dbReference type="Proteomes" id="UP000183002"/>
    </source>
</evidence>
<dbReference type="GO" id="GO:0005524">
    <property type="term" value="F:ATP binding"/>
    <property type="evidence" value="ECO:0007669"/>
    <property type="project" value="UniProtKB-KW"/>
</dbReference>
<dbReference type="RefSeq" id="WP_050518775.1">
    <property type="nucleotide sequence ID" value="NZ_FOCO01000002.1"/>
</dbReference>
<protein>
    <recommendedName>
        <fullName evidence="9">Molybdopterin-synthase adenylyltransferase</fullName>
        <ecNumber evidence="8">2.7.7.80</ecNumber>
    </recommendedName>
    <alternativeName>
        <fullName evidence="12">MoaD protein adenylase</fullName>
    </alternativeName>
    <alternativeName>
        <fullName evidence="10">Molybdopterin-converting factor subunit 1 adenylase</fullName>
    </alternativeName>
    <alternativeName>
        <fullName evidence="11">Sulfur carrier protein MoaD adenylyltransferase</fullName>
    </alternativeName>
</protein>
<feature type="transmembrane region" description="Helical" evidence="13">
    <location>
        <begin position="21"/>
        <end position="42"/>
    </location>
</feature>
<evidence type="ECO:0000256" key="4">
    <source>
        <dbReference type="ARBA" id="ARBA00022840"/>
    </source>
</evidence>
<comment type="similarity">
    <text evidence="1">Belongs to the HesA/MoeB/ThiF family.</text>
</comment>
<dbReference type="AlphaFoldDB" id="A0A1H8AZU8"/>
<evidence type="ECO:0000256" key="5">
    <source>
        <dbReference type="ARBA" id="ARBA00052218"/>
    </source>
</evidence>
<proteinExistence type="inferred from homology"/>
<dbReference type="PANTHER" id="PTHR10953:SF102">
    <property type="entry name" value="ADENYLYLTRANSFERASE AND SULFURTRANSFERASE MOCS3"/>
    <property type="match status" value="1"/>
</dbReference>
<dbReference type="Proteomes" id="UP000183002">
    <property type="component" value="Unassembled WGS sequence"/>
</dbReference>
<evidence type="ECO:0000313" key="15">
    <source>
        <dbReference type="EMBL" id="SEM76260.1"/>
    </source>
</evidence>
<dbReference type="GO" id="GO:0061605">
    <property type="term" value="F:molybdopterin-synthase adenylyltransferase activity"/>
    <property type="evidence" value="ECO:0007669"/>
    <property type="project" value="UniProtKB-EC"/>
</dbReference>
<dbReference type="STRING" id="1077947.SAMN05216227_100269"/>
<comment type="catalytic activity">
    <reaction evidence="5">
        <text>[molybdopterin-synthase sulfur-carrier protein]-C-terminal Gly-Gly + ATP + H(+) = [molybdopterin-synthase sulfur-carrier protein]-C-terminal Gly-Gly-AMP + diphosphate</text>
        <dbReference type="Rhea" id="RHEA:43616"/>
        <dbReference type="Rhea" id="RHEA-COMP:12159"/>
        <dbReference type="Rhea" id="RHEA-COMP:12202"/>
        <dbReference type="ChEBI" id="CHEBI:15378"/>
        <dbReference type="ChEBI" id="CHEBI:30616"/>
        <dbReference type="ChEBI" id="CHEBI:33019"/>
        <dbReference type="ChEBI" id="CHEBI:90618"/>
        <dbReference type="ChEBI" id="CHEBI:90778"/>
        <dbReference type="EC" id="2.7.7.80"/>
    </reaction>
</comment>
<organism evidence="15 16">
    <name type="scientific">Pseudorhodobacter antarcticus</name>
    <dbReference type="NCBI Taxonomy" id="1077947"/>
    <lineage>
        <taxon>Bacteria</taxon>
        <taxon>Pseudomonadati</taxon>
        <taxon>Pseudomonadota</taxon>
        <taxon>Alphaproteobacteria</taxon>
        <taxon>Rhodobacterales</taxon>
        <taxon>Paracoccaceae</taxon>
        <taxon>Pseudorhodobacter</taxon>
    </lineage>
</organism>
<dbReference type="OrthoDB" id="9804286at2"/>
<evidence type="ECO:0000256" key="8">
    <source>
        <dbReference type="ARBA" id="ARBA00066884"/>
    </source>
</evidence>
<evidence type="ECO:0000256" key="6">
    <source>
        <dbReference type="ARBA" id="ARBA00055169"/>
    </source>
</evidence>
<keyword evidence="15" id="KW-0548">Nucleotidyltransferase</keyword>
<comment type="subunit">
    <text evidence="7">Homodimer. Forms a stable heterotetrameric complex of 2 MoeB and 2 MoaD during adenylation of MoaD.</text>
</comment>
<evidence type="ECO:0000256" key="2">
    <source>
        <dbReference type="ARBA" id="ARBA00022679"/>
    </source>
</evidence>
<evidence type="ECO:0000256" key="7">
    <source>
        <dbReference type="ARBA" id="ARBA00063809"/>
    </source>
</evidence>
<dbReference type="EC" id="2.7.7.80" evidence="8"/>
<keyword evidence="13" id="KW-0472">Membrane</keyword>
<name>A0A1H8AZU8_9RHOB</name>
<dbReference type="Gene3D" id="3.40.50.720">
    <property type="entry name" value="NAD(P)-binding Rossmann-like Domain"/>
    <property type="match status" value="1"/>
</dbReference>
<keyword evidence="16" id="KW-1185">Reference proteome</keyword>
<evidence type="ECO:0000256" key="3">
    <source>
        <dbReference type="ARBA" id="ARBA00022741"/>
    </source>
</evidence>
<feature type="transmembrane region" description="Helical" evidence="13">
    <location>
        <begin position="48"/>
        <end position="71"/>
    </location>
</feature>
<keyword evidence="13" id="KW-0812">Transmembrane</keyword>
<accession>A0A1H8AZU8</accession>
<evidence type="ECO:0000256" key="1">
    <source>
        <dbReference type="ARBA" id="ARBA00009919"/>
    </source>
</evidence>
<dbReference type="InterPro" id="IPR045886">
    <property type="entry name" value="ThiF/MoeB/HesA"/>
</dbReference>
<reference evidence="15 16" key="1">
    <citation type="submission" date="2016-10" db="EMBL/GenBank/DDBJ databases">
        <authorList>
            <person name="de Groot N.N."/>
        </authorList>
    </citation>
    <scope>NUCLEOTIDE SEQUENCE [LARGE SCALE GENOMIC DNA]</scope>
    <source>
        <strain evidence="15 16">CGMCC 1.10836</strain>
    </source>
</reference>
<dbReference type="CDD" id="cd00757">
    <property type="entry name" value="ThiF_MoeB_HesA_family"/>
    <property type="match status" value="1"/>
</dbReference>
<evidence type="ECO:0000256" key="9">
    <source>
        <dbReference type="ARBA" id="ARBA00073635"/>
    </source>
</evidence>
<comment type="function">
    <text evidence="6">Catalyzes the adenylation by ATP of the carboxyl group of the C-terminal glycine of sulfur carrier protein MoaD.</text>
</comment>
<dbReference type="PANTHER" id="PTHR10953">
    <property type="entry name" value="UBIQUITIN-ACTIVATING ENZYME E1"/>
    <property type="match status" value="1"/>
</dbReference>
<dbReference type="GO" id="GO:0005829">
    <property type="term" value="C:cytosol"/>
    <property type="evidence" value="ECO:0007669"/>
    <property type="project" value="TreeGrafter"/>
</dbReference>
<dbReference type="GO" id="GO:0008146">
    <property type="term" value="F:sulfotransferase activity"/>
    <property type="evidence" value="ECO:0007669"/>
    <property type="project" value="TreeGrafter"/>
</dbReference>
<dbReference type="FunFam" id="3.40.50.720:FF:000033">
    <property type="entry name" value="Adenylyltransferase and sulfurtransferase MOCS3"/>
    <property type="match status" value="1"/>
</dbReference>
<evidence type="ECO:0000259" key="14">
    <source>
        <dbReference type="Pfam" id="PF00899"/>
    </source>
</evidence>
<evidence type="ECO:0000256" key="13">
    <source>
        <dbReference type="SAM" id="Phobius"/>
    </source>
</evidence>
<gene>
    <name evidence="15" type="ORF">SAMN05216227_100269</name>
</gene>
<keyword evidence="3" id="KW-0547">Nucleotide-binding</keyword>
<keyword evidence="4" id="KW-0067">ATP-binding</keyword>
<dbReference type="SUPFAM" id="SSF69572">
    <property type="entry name" value="Activating enzymes of the ubiquitin-like proteins"/>
    <property type="match status" value="1"/>
</dbReference>
<sequence>MIGIIGFAALYFGARRLPAGTAVGLAAIWWALLAFVQSPLIVQPNPVGGLLGGNLTGWLIVGMLAVPVVGYRLGLKALRRRVDATPPPPAPPRTGFAAVELERYARHIMLREIGGPGQGQLQAARVLVVGAGGLGSPAMMYLAASGVGQIGVIDADVVENSNLQRQIIHTDDRIGMPKVHSAVAAMGALNPFITLRAYDRRLDASTAALLDEYDLVLDGTDNFDTRYLVNRLCVAAGKPLIAAAITQWEGQISLYDPARGGPCFECVFPTRPADGLAPSCAEGGVAAPLPGVMGAMMAMEAVKYLTGAGQGLRGRIMLYDGLYAEARVIAAPARAGCPVCGARALDIPDASVTLP</sequence>
<dbReference type="EMBL" id="FOCO01000002">
    <property type="protein sequence ID" value="SEM76260.1"/>
    <property type="molecule type" value="Genomic_DNA"/>
</dbReference>
<dbReference type="Pfam" id="PF00899">
    <property type="entry name" value="ThiF"/>
    <property type="match status" value="1"/>
</dbReference>
<evidence type="ECO:0000256" key="10">
    <source>
        <dbReference type="ARBA" id="ARBA00075110"/>
    </source>
</evidence>
<dbReference type="GO" id="GO:0008641">
    <property type="term" value="F:ubiquitin-like modifier activating enzyme activity"/>
    <property type="evidence" value="ECO:0007669"/>
    <property type="project" value="InterPro"/>
</dbReference>
<dbReference type="InterPro" id="IPR000594">
    <property type="entry name" value="ThiF_NAD_FAD-bd"/>
</dbReference>
<dbReference type="NCBIfam" id="NF004281">
    <property type="entry name" value="PRK05690.1"/>
    <property type="match status" value="1"/>
</dbReference>
<keyword evidence="13" id="KW-1133">Transmembrane helix</keyword>
<dbReference type="GO" id="GO:0004792">
    <property type="term" value="F:thiosulfate-cyanide sulfurtransferase activity"/>
    <property type="evidence" value="ECO:0007669"/>
    <property type="project" value="TreeGrafter"/>
</dbReference>
<keyword evidence="2 15" id="KW-0808">Transferase</keyword>